<evidence type="ECO:0000313" key="1">
    <source>
        <dbReference type="EMBL" id="CAI9568960.1"/>
    </source>
</evidence>
<dbReference type="Proteomes" id="UP001162483">
    <property type="component" value="Unassembled WGS sequence"/>
</dbReference>
<name>A0ABN9D8T9_9NEOB</name>
<comment type="caution">
    <text evidence="1">The sequence shown here is derived from an EMBL/GenBank/DDBJ whole genome shotgun (WGS) entry which is preliminary data.</text>
</comment>
<sequence length="157" mass="17631">FKPFSGICWIHYIAKSIGPCPPNHVIIGVIPSIFVIQVFQSPPYPCDSGVPIPAPYQVIQVLQSPPYHVIQVFQSPPYHVIQVLPSPPYHAIQVFQSPPYHVIQVFQSPPWTHIQCACRLFQWVALRSSVTPSARTTAPIPSQHLYERVTKRTAVTS</sequence>
<feature type="non-terminal residue" evidence="1">
    <location>
        <position position="157"/>
    </location>
</feature>
<proteinExistence type="predicted"/>
<protein>
    <submittedName>
        <fullName evidence="1">Uncharacterized protein</fullName>
    </submittedName>
</protein>
<evidence type="ECO:0000313" key="2">
    <source>
        <dbReference type="Proteomes" id="UP001162483"/>
    </source>
</evidence>
<gene>
    <name evidence="1" type="ORF">SPARVUS_LOCUS6844932</name>
</gene>
<dbReference type="EMBL" id="CATNWA010014204">
    <property type="protein sequence ID" value="CAI9568960.1"/>
    <property type="molecule type" value="Genomic_DNA"/>
</dbReference>
<keyword evidence="2" id="KW-1185">Reference proteome</keyword>
<accession>A0ABN9D8T9</accession>
<feature type="non-terminal residue" evidence="1">
    <location>
        <position position="1"/>
    </location>
</feature>
<organism evidence="1 2">
    <name type="scientific">Staurois parvus</name>
    <dbReference type="NCBI Taxonomy" id="386267"/>
    <lineage>
        <taxon>Eukaryota</taxon>
        <taxon>Metazoa</taxon>
        <taxon>Chordata</taxon>
        <taxon>Craniata</taxon>
        <taxon>Vertebrata</taxon>
        <taxon>Euteleostomi</taxon>
        <taxon>Amphibia</taxon>
        <taxon>Batrachia</taxon>
        <taxon>Anura</taxon>
        <taxon>Neobatrachia</taxon>
        <taxon>Ranoidea</taxon>
        <taxon>Ranidae</taxon>
        <taxon>Staurois</taxon>
    </lineage>
</organism>
<reference evidence="1" key="1">
    <citation type="submission" date="2023-05" db="EMBL/GenBank/DDBJ databases">
        <authorList>
            <person name="Stuckert A."/>
        </authorList>
    </citation>
    <scope>NUCLEOTIDE SEQUENCE</scope>
</reference>